<reference evidence="2" key="1">
    <citation type="submission" date="2018-04" db="EMBL/GenBank/DDBJ databases">
        <title>WGS assembly of Panicum hallii.</title>
        <authorList>
            <person name="Lovell J."/>
            <person name="Jenkins J."/>
            <person name="Lowry D."/>
            <person name="Mamidi S."/>
            <person name="Sreedasyam A."/>
            <person name="Weng X."/>
            <person name="Barry K."/>
            <person name="Bonette J."/>
            <person name="Campitelli B."/>
            <person name="Daum C."/>
            <person name="Gordon S."/>
            <person name="Gould B."/>
            <person name="Lipzen A."/>
            <person name="Macqueen A."/>
            <person name="Palacio-Mejia J."/>
            <person name="Plott C."/>
            <person name="Shakirov E."/>
            <person name="Shu S."/>
            <person name="Yoshinaga Y."/>
            <person name="Zane M."/>
            <person name="Rokhsar D."/>
            <person name="Grimwood J."/>
            <person name="Schmutz J."/>
            <person name="Juenger T."/>
        </authorList>
    </citation>
    <scope>NUCLEOTIDE SEQUENCE [LARGE SCALE GENOMIC DNA]</scope>
    <source>
        <strain evidence="2">FIL2</strain>
    </source>
</reference>
<proteinExistence type="predicted"/>
<evidence type="ECO:0000313" key="2">
    <source>
        <dbReference type="EMBL" id="PVH33116.1"/>
    </source>
</evidence>
<evidence type="ECO:0000256" key="1">
    <source>
        <dbReference type="SAM" id="Phobius"/>
    </source>
</evidence>
<dbReference type="AlphaFoldDB" id="A0A2T8I623"/>
<dbReference type="Gramene" id="PVH33116">
    <property type="protein sequence ID" value="PVH33116"/>
    <property type="gene ID" value="PAHAL_9G572000"/>
</dbReference>
<protein>
    <submittedName>
        <fullName evidence="2">Uncharacterized protein</fullName>
    </submittedName>
</protein>
<keyword evidence="1" id="KW-0812">Transmembrane</keyword>
<accession>A0A2T8I623</accession>
<feature type="transmembrane region" description="Helical" evidence="1">
    <location>
        <begin position="82"/>
        <end position="108"/>
    </location>
</feature>
<keyword evidence="1" id="KW-1133">Transmembrane helix</keyword>
<keyword evidence="1" id="KW-0472">Membrane</keyword>
<gene>
    <name evidence="2" type="ORF">PAHAL_9G572000</name>
</gene>
<dbReference type="Proteomes" id="UP000243499">
    <property type="component" value="Chromosome 9"/>
</dbReference>
<organism evidence="2">
    <name type="scientific">Panicum hallii</name>
    <dbReference type="NCBI Taxonomy" id="206008"/>
    <lineage>
        <taxon>Eukaryota</taxon>
        <taxon>Viridiplantae</taxon>
        <taxon>Streptophyta</taxon>
        <taxon>Embryophyta</taxon>
        <taxon>Tracheophyta</taxon>
        <taxon>Spermatophyta</taxon>
        <taxon>Magnoliopsida</taxon>
        <taxon>Liliopsida</taxon>
        <taxon>Poales</taxon>
        <taxon>Poaceae</taxon>
        <taxon>PACMAD clade</taxon>
        <taxon>Panicoideae</taxon>
        <taxon>Panicodae</taxon>
        <taxon>Paniceae</taxon>
        <taxon>Panicinae</taxon>
        <taxon>Panicum</taxon>
        <taxon>Panicum sect. Panicum</taxon>
    </lineage>
</organism>
<sequence length="117" mass="13463">MGLMSPWRWGFSGSWIEDVDAVGGDWCAPAMCSRARSGELLSAPPKFAPPKFEGWWDALSKLRRWHDHMLAKLKMAKIWSKLCWWVVLAIMSLDFLILDLVGFATVYWNLPFENRCG</sequence>
<dbReference type="EMBL" id="CM008054">
    <property type="protein sequence ID" value="PVH33116.1"/>
    <property type="molecule type" value="Genomic_DNA"/>
</dbReference>
<name>A0A2T8I623_9POAL</name>